<dbReference type="PANTHER" id="PTHR19300:SF57">
    <property type="entry name" value="BETA-1,4-N-ACETYLGALACTOSAMINYLTRANSFERASE"/>
    <property type="match status" value="1"/>
</dbReference>
<dbReference type="UniPathway" id="UPA00378"/>
<evidence type="ECO:0000256" key="8">
    <source>
        <dbReference type="ARBA" id="ARBA00022989"/>
    </source>
</evidence>
<feature type="domain" description="Galactosyltransferase N-terminal" evidence="13">
    <location>
        <begin position="66"/>
        <end position="192"/>
    </location>
</feature>
<dbReference type="GO" id="GO:0005794">
    <property type="term" value="C:Golgi apparatus"/>
    <property type="evidence" value="ECO:0007669"/>
    <property type="project" value="TreeGrafter"/>
</dbReference>
<dbReference type="OrthoDB" id="10016069at2759"/>
<evidence type="ECO:0000256" key="10">
    <source>
        <dbReference type="ARBA" id="ARBA00023180"/>
    </source>
</evidence>
<keyword evidence="8" id="KW-1133">Transmembrane helix</keyword>
<keyword evidence="7 11" id="KW-0735">Signal-anchor</keyword>
<dbReference type="Proteomes" id="UP000267029">
    <property type="component" value="Unassembled WGS sequence"/>
</dbReference>
<keyword evidence="9" id="KW-0472">Membrane</keyword>
<dbReference type="GO" id="GO:0008378">
    <property type="term" value="F:galactosyltransferase activity"/>
    <property type="evidence" value="ECO:0007669"/>
    <property type="project" value="TreeGrafter"/>
</dbReference>
<keyword evidence="4 11" id="KW-0328">Glycosyltransferase</keyword>
<organism evidence="16">
    <name type="scientific">Mesocestoides corti</name>
    <name type="common">Flatworm</name>
    <dbReference type="NCBI Taxonomy" id="53468"/>
    <lineage>
        <taxon>Eukaryota</taxon>
        <taxon>Metazoa</taxon>
        <taxon>Spiralia</taxon>
        <taxon>Lophotrochozoa</taxon>
        <taxon>Platyhelminthes</taxon>
        <taxon>Cestoda</taxon>
        <taxon>Eucestoda</taxon>
        <taxon>Cyclophyllidea</taxon>
        <taxon>Mesocestoididae</taxon>
        <taxon>Mesocestoides</taxon>
    </lineage>
</organism>
<keyword evidence="6" id="KW-0812">Transmembrane</keyword>
<feature type="domain" description="Galactosyltransferase C-terminal" evidence="12">
    <location>
        <begin position="208"/>
        <end position="270"/>
    </location>
</feature>
<name>A0A0R3U4Z9_MESCO</name>
<evidence type="ECO:0000256" key="7">
    <source>
        <dbReference type="ARBA" id="ARBA00022968"/>
    </source>
</evidence>
<reference evidence="16" key="2">
    <citation type="submission" date="2019-11" db="UniProtKB">
        <authorList>
            <consortium name="WormBaseParasite"/>
        </authorList>
    </citation>
    <scope>IDENTIFICATION</scope>
</reference>
<evidence type="ECO:0000256" key="9">
    <source>
        <dbReference type="ARBA" id="ARBA00023136"/>
    </source>
</evidence>
<dbReference type="EC" id="2.4.1.-" evidence="11"/>
<dbReference type="AlphaFoldDB" id="A0A0R3U4Z9"/>
<dbReference type="STRING" id="53468.A0A0R3U4Z9"/>
<evidence type="ECO:0000256" key="5">
    <source>
        <dbReference type="ARBA" id="ARBA00022679"/>
    </source>
</evidence>
<dbReference type="EMBL" id="UXSR01000241">
    <property type="protein sequence ID" value="VDD75755.1"/>
    <property type="molecule type" value="Genomic_DNA"/>
</dbReference>
<dbReference type="PANTHER" id="PTHR19300">
    <property type="entry name" value="BETA-1,4-GALACTOSYLTRANSFERASE"/>
    <property type="match status" value="1"/>
</dbReference>
<accession>A0A0R3U4Z9</accession>
<evidence type="ECO:0000313" key="15">
    <source>
        <dbReference type="Proteomes" id="UP000267029"/>
    </source>
</evidence>
<dbReference type="SUPFAM" id="SSF53448">
    <property type="entry name" value="Nucleotide-diphospho-sugar transferases"/>
    <property type="match status" value="1"/>
</dbReference>
<dbReference type="GO" id="GO:0005975">
    <property type="term" value="P:carbohydrate metabolic process"/>
    <property type="evidence" value="ECO:0007669"/>
    <property type="project" value="InterPro"/>
</dbReference>
<evidence type="ECO:0000256" key="1">
    <source>
        <dbReference type="ARBA" id="ARBA00004606"/>
    </source>
</evidence>
<evidence type="ECO:0000256" key="2">
    <source>
        <dbReference type="ARBA" id="ARBA00004922"/>
    </source>
</evidence>
<evidence type="ECO:0000256" key="6">
    <source>
        <dbReference type="ARBA" id="ARBA00022692"/>
    </source>
</evidence>
<dbReference type="PRINTS" id="PR02050">
    <property type="entry name" value="B14GALTRFASE"/>
</dbReference>
<keyword evidence="10 11" id="KW-0325">Glycoprotein</keyword>
<evidence type="ECO:0000256" key="3">
    <source>
        <dbReference type="ARBA" id="ARBA00005735"/>
    </source>
</evidence>
<dbReference type="InterPro" id="IPR003859">
    <property type="entry name" value="Galactosyl_T"/>
</dbReference>
<gene>
    <name evidence="14" type="ORF">MCOS_LOCUS1758</name>
</gene>
<evidence type="ECO:0000256" key="4">
    <source>
        <dbReference type="ARBA" id="ARBA00022676"/>
    </source>
</evidence>
<sequence>MQFSNPYSRKLIFLVLLAVPAYFFFSRMYNHFSKETFVPPAPSSSLLPCDRVDPSVSVKRANSVFNASLSLEKIDKLAQDEFNRVNCLSIHNTAKPKVIIIVPYRDRAKDLLTFLIHMLPYTRYQGAKMQILVVEQNGTAPFNRAKLFNAAIREIDMSGTRGKDDRLAGSVCFSLHDIDKLPIHPDVPYVCKSGPHQLLRNRKSTKGTYWTYPGFLGGVTMFSREQLERMNGASNSFEGWGGEDDDMSMRVRMSKMSAVLAPVSVGEFYEASLEHTRNLNPQRMNLLTRPDQFKIMLTDGLRQTNYTCLQRIDYKSFVWMLMAI</sequence>
<reference evidence="14 15" key="1">
    <citation type="submission" date="2018-10" db="EMBL/GenBank/DDBJ databases">
        <authorList>
            <consortium name="Pathogen Informatics"/>
        </authorList>
    </citation>
    <scope>NUCLEOTIDE SEQUENCE [LARGE SCALE GENOMIC DNA]</scope>
</reference>
<comment type="subcellular location">
    <subcellularLocation>
        <location evidence="1">Membrane</location>
        <topology evidence="1">Single-pass type II membrane protein</topology>
    </subcellularLocation>
</comment>
<dbReference type="Pfam" id="PF02709">
    <property type="entry name" value="Glyco_transf_7C"/>
    <property type="match status" value="1"/>
</dbReference>
<dbReference type="InterPro" id="IPR027791">
    <property type="entry name" value="Galactosyl_T_C"/>
</dbReference>
<keyword evidence="5 11" id="KW-0808">Transferase</keyword>
<dbReference type="Pfam" id="PF13733">
    <property type="entry name" value="Glyco_transf_7N"/>
    <property type="match status" value="1"/>
</dbReference>
<dbReference type="WBParaSite" id="MCU_007010-RG">
    <property type="protein sequence ID" value="MCU_007010-RG"/>
    <property type="gene ID" value="MCU_007010"/>
</dbReference>
<evidence type="ECO:0000313" key="14">
    <source>
        <dbReference type="EMBL" id="VDD75755.1"/>
    </source>
</evidence>
<comment type="similarity">
    <text evidence="3 11">Belongs to the glycosyltransferase 7 family.</text>
</comment>
<dbReference type="InterPro" id="IPR027995">
    <property type="entry name" value="Galactosyl_T_N"/>
</dbReference>
<evidence type="ECO:0000259" key="12">
    <source>
        <dbReference type="Pfam" id="PF02709"/>
    </source>
</evidence>
<evidence type="ECO:0000259" key="13">
    <source>
        <dbReference type="Pfam" id="PF13733"/>
    </source>
</evidence>
<dbReference type="InterPro" id="IPR029044">
    <property type="entry name" value="Nucleotide-diphossugar_trans"/>
</dbReference>
<dbReference type="GO" id="GO:0016020">
    <property type="term" value="C:membrane"/>
    <property type="evidence" value="ECO:0007669"/>
    <property type="project" value="UniProtKB-SubCell"/>
</dbReference>
<comment type="pathway">
    <text evidence="2 11">Protein modification; protein glycosylation.</text>
</comment>
<proteinExistence type="inferred from homology"/>
<evidence type="ECO:0000313" key="16">
    <source>
        <dbReference type="WBParaSite" id="MCU_007010-RG"/>
    </source>
</evidence>
<protein>
    <recommendedName>
        <fullName evidence="11">Beta-1,4-galactosyltransferase</fullName>
        <ecNumber evidence="11">2.4.1.-</ecNumber>
    </recommendedName>
</protein>
<dbReference type="Gene3D" id="3.90.550.10">
    <property type="entry name" value="Spore Coat Polysaccharide Biosynthesis Protein SpsA, Chain A"/>
    <property type="match status" value="1"/>
</dbReference>
<evidence type="ECO:0000256" key="11">
    <source>
        <dbReference type="RuleBase" id="RU368121"/>
    </source>
</evidence>
<keyword evidence="15" id="KW-1185">Reference proteome</keyword>
<comment type="function">
    <text evidence="11">Catalyses the transfer of galactose onto proteins or lipids.</text>
</comment>